<keyword evidence="6 7" id="KW-0472">Membrane</keyword>
<keyword evidence="10" id="KW-1185">Reference proteome</keyword>
<dbReference type="InterPro" id="IPR000515">
    <property type="entry name" value="MetI-like"/>
</dbReference>
<dbReference type="Gene3D" id="1.10.3720.10">
    <property type="entry name" value="MetI-like"/>
    <property type="match status" value="1"/>
</dbReference>
<dbReference type="PROSITE" id="PS50928">
    <property type="entry name" value="ABC_TM1"/>
    <property type="match status" value="1"/>
</dbReference>
<feature type="transmembrane region" description="Helical" evidence="7">
    <location>
        <begin position="78"/>
        <end position="103"/>
    </location>
</feature>
<dbReference type="PANTHER" id="PTHR43744:SF8">
    <property type="entry name" value="SN-GLYCEROL-3-PHOSPHATE TRANSPORT SYSTEM PERMEASE PROTEIN UGPE"/>
    <property type="match status" value="1"/>
</dbReference>
<dbReference type="CDD" id="cd06261">
    <property type="entry name" value="TM_PBP2"/>
    <property type="match status" value="1"/>
</dbReference>
<feature type="domain" description="ABC transmembrane type-1" evidence="8">
    <location>
        <begin position="79"/>
        <end position="268"/>
    </location>
</feature>
<keyword evidence="4 7" id="KW-0812">Transmembrane</keyword>
<protein>
    <submittedName>
        <fullName evidence="9">Sugar ABC transporter permease</fullName>
    </submittedName>
</protein>
<feature type="transmembrane region" description="Helical" evidence="7">
    <location>
        <begin position="115"/>
        <end position="138"/>
    </location>
</feature>
<feature type="transmembrane region" description="Helical" evidence="7">
    <location>
        <begin position="21"/>
        <end position="40"/>
    </location>
</feature>
<comment type="subcellular location">
    <subcellularLocation>
        <location evidence="1 7">Cell membrane</location>
        <topology evidence="1 7">Multi-pass membrane protein</topology>
    </subcellularLocation>
</comment>
<comment type="similarity">
    <text evidence="7">Belongs to the binding-protein-dependent transport system permease family.</text>
</comment>
<dbReference type="Pfam" id="PF00528">
    <property type="entry name" value="BPD_transp_1"/>
    <property type="match status" value="1"/>
</dbReference>
<accession>A0A8J4ELT0</accession>
<dbReference type="SUPFAM" id="SSF161098">
    <property type="entry name" value="MetI-like"/>
    <property type="match status" value="1"/>
</dbReference>
<keyword evidence="3" id="KW-1003">Cell membrane</keyword>
<proteinExistence type="inferred from homology"/>
<evidence type="ECO:0000256" key="2">
    <source>
        <dbReference type="ARBA" id="ARBA00022448"/>
    </source>
</evidence>
<name>A0A8J4ELT0_9ACTN</name>
<dbReference type="GO" id="GO:0055085">
    <property type="term" value="P:transmembrane transport"/>
    <property type="evidence" value="ECO:0007669"/>
    <property type="project" value="InterPro"/>
</dbReference>
<evidence type="ECO:0000256" key="3">
    <source>
        <dbReference type="ARBA" id="ARBA00022475"/>
    </source>
</evidence>
<sequence>MASPERNRTDRLFPGARGVGYAVVLVVCLLTVIPLAYMISLSLQSDGEILAGNPVLWPAHLHFDNYQRLFGEVPYARFFVNSTVMAGTITIAHLILDPLAGYAFAKFSFPFKRTLFIAVLATLMVPFFVRMIPVYVLFSQLGWLNTYQGLVVPFLCDAYGIFLMRQFLAALPDELIDAGRADGAGELRIFARIILPQAKPALAVLALFTFVFQWNNFLWPLLATSTTDMRTMPVGLTMFNQEYFTQWNLTAAGAVVLFVPTAVLFFFTQRYLVRGVALTGLK</sequence>
<dbReference type="AlphaFoldDB" id="A0A8J4ELT0"/>
<evidence type="ECO:0000256" key="1">
    <source>
        <dbReference type="ARBA" id="ARBA00004651"/>
    </source>
</evidence>
<dbReference type="InterPro" id="IPR035906">
    <property type="entry name" value="MetI-like_sf"/>
</dbReference>
<dbReference type="Proteomes" id="UP000614996">
    <property type="component" value="Unassembled WGS sequence"/>
</dbReference>
<feature type="transmembrane region" description="Helical" evidence="7">
    <location>
        <begin position="247"/>
        <end position="267"/>
    </location>
</feature>
<evidence type="ECO:0000256" key="7">
    <source>
        <dbReference type="RuleBase" id="RU363032"/>
    </source>
</evidence>
<keyword evidence="2 7" id="KW-0813">Transport</keyword>
<dbReference type="PANTHER" id="PTHR43744">
    <property type="entry name" value="ABC TRANSPORTER PERMEASE PROTEIN MG189-RELATED-RELATED"/>
    <property type="match status" value="1"/>
</dbReference>
<dbReference type="EMBL" id="BOPO01000014">
    <property type="protein sequence ID" value="GIL25929.1"/>
    <property type="molecule type" value="Genomic_DNA"/>
</dbReference>
<evidence type="ECO:0000313" key="10">
    <source>
        <dbReference type="Proteomes" id="UP000614996"/>
    </source>
</evidence>
<evidence type="ECO:0000313" key="9">
    <source>
        <dbReference type="EMBL" id="GIL25929.1"/>
    </source>
</evidence>
<evidence type="ECO:0000259" key="8">
    <source>
        <dbReference type="PROSITE" id="PS50928"/>
    </source>
</evidence>
<dbReference type="RefSeq" id="WP_207123531.1">
    <property type="nucleotide sequence ID" value="NZ_BOPO01000014.1"/>
</dbReference>
<evidence type="ECO:0000256" key="5">
    <source>
        <dbReference type="ARBA" id="ARBA00022989"/>
    </source>
</evidence>
<comment type="caution">
    <text evidence="9">The sequence shown here is derived from an EMBL/GenBank/DDBJ whole genome shotgun (WGS) entry which is preliminary data.</text>
</comment>
<reference evidence="10" key="1">
    <citation type="journal article" date="2021" name="Int. J. Syst. Evol. Microbiol.">
        <title>Actinocatenispora comari sp. nov., an endophytic actinomycete isolated from aerial parts of Comarum salesowianum.</title>
        <authorList>
            <person name="Oyunbileg N."/>
            <person name="Iizaka Y."/>
            <person name="Hamada M."/>
            <person name="Davaapurev B.O."/>
            <person name="Fukumoto A."/>
            <person name="Tsetseg B."/>
            <person name="Kato F."/>
            <person name="Tamura T."/>
            <person name="Batkhuu J."/>
            <person name="Anzai Y."/>
        </authorList>
    </citation>
    <scope>NUCLEOTIDE SEQUENCE [LARGE SCALE GENOMIC DNA]</scope>
    <source>
        <strain evidence="10">NUM-2625</strain>
    </source>
</reference>
<feature type="transmembrane region" description="Helical" evidence="7">
    <location>
        <begin position="150"/>
        <end position="168"/>
    </location>
</feature>
<evidence type="ECO:0000256" key="4">
    <source>
        <dbReference type="ARBA" id="ARBA00022692"/>
    </source>
</evidence>
<evidence type="ECO:0000256" key="6">
    <source>
        <dbReference type="ARBA" id="ARBA00023136"/>
    </source>
</evidence>
<keyword evidence="5 7" id="KW-1133">Transmembrane helix</keyword>
<organism evidence="9 10">
    <name type="scientific">Actinocatenispora comari</name>
    <dbReference type="NCBI Taxonomy" id="2807577"/>
    <lineage>
        <taxon>Bacteria</taxon>
        <taxon>Bacillati</taxon>
        <taxon>Actinomycetota</taxon>
        <taxon>Actinomycetes</taxon>
        <taxon>Micromonosporales</taxon>
        <taxon>Micromonosporaceae</taxon>
        <taxon>Actinocatenispora</taxon>
    </lineage>
</organism>
<gene>
    <name evidence="9" type="ORF">NUM_11830</name>
</gene>
<feature type="transmembrane region" description="Helical" evidence="7">
    <location>
        <begin position="189"/>
        <end position="212"/>
    </location>
</feature>
<dbReference type="GO" id="GO:0005886">
    <property type="term" value="C:plasma membrane"/>
    <property type="evidence" value="ECO:0007669"/>
    <property type="project" value="UniProtKB-SubCell"/>
</dbReference>